<evidence type="ECO:0000256" key="2">
    <source>
        <dbReference type="ARBA" id="ARBA00004123"/>
    </source>
</evidence>
<dbReference type="PROSITE" id="PS50294">
    <property type="entry name" value="WD_REPEATS_REGION"/>
    <property type="match status" value="2"/>
</dbReference>
<evidence type="ECO:0000256" key="3">
    <source>
        <dbReference type="ARBA" id="ARBA00004419"/>
    </source>
</evidence>
<keyword evidence="8 25" id="KW-0853">WD repeat</keyword>
<feature type="repeat" description="WD" evidence="25">
    <location>
        <begin position="375"/>
        <end position="416"/>
    </location>
</feature>
<evidence type="ECO:0000256" key="23">
    <source>
        <dbReference type="ARBA" id="ARBA00076654"/>
    </source>
</evidence>
<dbReference type="PROSITE" id="PS00107">
    <property type="entry name" value="PROTEIN_KINASE_ATP"/>
    <property type="match status" value="1"/>
</dbReference>
<dbReference type="PROSITE" id="PS50011">
    <property type="entry name" value="PROTEIN_KINASE_DOM"/>
    <property type="match status" value="1"/>
</dbReference>
<dbReference type="PROSITE" id="PS50082">
    <property type="entry name" value="WD_REPEATS_2"/>
    <property type="match status" value="2"/>
</dbReference>
<comment type="catalytic activity">
    <reaction evidence="18">
        <text>L-threonyl-[protein] + ATP = O-phospho-L-threonyl-[protein] + ADP + H(+)</text>
        <dbReference type="Rhea" id="RHEA:46608"/>
        <dbReference type="Rhea" id="RHEA-COMP:11060"/>
        <dbReference type="Rhea" id="RHEA-COMP:11605"/>
        <dbReference type="ChEBI" id="CHEBI:15378"/>
        <dbReference type="ChEBI" id="CHEBI:30013"/>
        <dbReference type="ChEBI" id="CHEBI:30616"/>
        <dbReference type="ChEBI" id="CHEBI:61977"/>
        <dbReference type="ChEBI" id="CHEBI:456216"/>
        <dbReference type="EC" id="2.7.11.22"/>
    </reaction>
</comment>
<dbReference type="Pfam" id="PF00069">
    <property type="entry name" value="Pkinase"/>
    <property type="match status" value="1"/>
</dbReference>
<feature type="repeat" description="WD" evidence="25">
    <location>
        <begin position="274"/>
        <end position="316"/>
    </location>
</feature>
<accession>A0A158Q7H2</accession>
<comment type="subcellular location">
    <subcellularLocation>
        <location evidence="3">Cytoplasmic vesicle</location>
        <location evidence="3">Autophagosome</location>
    </subcellularLocation>
    <subcellularLocation>
        <location evidence="2">Nucleus</location>
    </subcellularLocation>
</comment>
<dbReference type="InterPro" id="IPR015943">
    <property type="entry name" value="WD40/YVTN_repeat-like_dom_sf"/>
</dbReference>
<evidence type="ECO:0000256" key="8">
    <source>
        <dbReference type="ARBA" id="ARBA00022574"/>
    </source>
</evidence>
<evidence type="ECO:0000256" key="20">
    <source>
        <dbReference type="ARBA" id="ARBA00049280"/>
    </source>
</evidence>
<keyword evidence="14" id="KW-0539">Nucleus</keyword>
<dbReference type="PANTHER" id="PTHR16017:SF0">
    <property type="entry name" value="WD REPEAT-CONTAINING PROTEIN 70"/>
    <property type="match status" value="1"/>
</dbReference>
<feature type="region of interest" description="Disordered" evidence="27">
    <location>
        <begin position="81"/>
        <end position="124"/>
    </location>
</feature>
<dbReference type="GO" id="GO:0035861">
    <property type="term" value="C:site of double-strand break"/>
    <property type="evidence" value="ECO:0007669"/>
    <property type="project" value="TreeGrafter"/>
</dbReference>
<dbReference type="InterPro" id="IPR036322">
    <property type="entry name" value="WD40_repeat_dom_sf"/>
</dbReference>
<dbReference type="Gene3D" id="1.10.510.10">
    <property type="entry name" value="Transferase(Phosphotransferase) domain 1"/>
    <property type="match status" value="1"/>
</dbReference>
<feature type="binding site" evidence="26">
    <location>
        <position position="710"/>
    </location>
    <ligand>
        <name>ATP</name>
        <dbReference type="ChEBI" id="CHEBI:30616"/>
    </ligand>
</feature>
<comment type="cofactor">
    <cofactor evidence="1">
        <name>Mg(2+)</name>
        <dbReference type="ChEBI" id="CHEBI:18420"/>
    </cofactor>
</comment>
<evidence type="ECO:0000313" key="30">
    <source>
        <dbReference type="WBParaSite" id="EEL_0000464101-mRNA-1"/>
    </source>
</evidence>
<dbReference type="SMART" id="SM00220">
    <property type="entry name" value="S_TKc"/>
    <property type="match status" value="1"/>
</dbReference>
<dbReference type="CDD" id="cd07842">
    <property type="entry name" value="STKc_CDK8_like"/>
    <property type="match status" value="1"/>
</dbReference>
<comment type="similarity">
    <text evidence="4">Belongs to the protein kinase superfamily. CMGC Ser/Thr protein kinase family. CDC2/CDKX subfamily.</text>
</comment>
<evidence type="ECO:0000256" key="7">
    <source>
        <dbReference type="ARBA" id="ARBA00022527"/>
    </source>
</evidence>
<reference evidence="30" key="1">
    <citation type="submission" date="2016-04" db="UniProtKB">
        <authorList>
            <consortium name="WormBaseParasite"/>
        </authorList>
    </citation>
    <scope>IDENTIFICATION</scope>
</reference>
<dbReference type="GO" id="GO:0005776">
    <property type="term" value="C:autophagosome"/>
    <property type="evidence" value="ECO:0007669"/>
    <property type="project" value="UniProtKB-SubCell"/>
</dbReference>
<dbReference type="WBParaSite" id="EEL_0000464101-mRNA-1">
    <property type="protein sequence ID" value="EEL_0000464101-mRNA-1"/>
    <property type="gene ID" value="EEL_0000464101"/>
</dbReference>
<evidence type="ECO:0000256" key="26">
    <source>
        <dbReference type="PROSITE-ProRule" id="PRU10141"/>
    </source>
</evidence>
<dbReference type="EC" id="2.7.11.22" evidence="6"/>
<evidence type="ECO:0000256" key="27">
    <source>
        <dbReference type="SAM" id="MobiDB-lite"/>
    </source>
</evidence>
<dbReference type="FunFam" id="1.10.510.10:FF:000088">
    <property type="entry name" value="cyclin-dependent kinase 8 isoform X1"/>
    <property type="match status" value="1"/>
</dbReference>
<dbReference type="InterPro" id="IPR017441">
    <property type="entry name" value="Protein_kinase_ATP_BS"/>
</dbReference>
<keyword evidence="29" id="KW-1185">Reference proteome</keyword>
<feature type="region of interest" description="Disordered" evidence="27">
    <location>
        <begin position="1169"/>
        <end position="1197"/>
    </location>
</feature>
<keyword evidence="7" id="KW-0723">Serine/threonine-protein kinase</keyword>
<evidence type="ECO:0000256" key="1">
    <source>
        <dbReference type="ARBA" id="ARBA00001946"/>
    </source>
</evidence>
<keyword evidence="9" id="KW-0808">Transferase</keyword>
<dbReference type="SUPFAM" id="SSF50978">
    <property type="entry name" value="WD40 repeat-like"/>
    <property type="match status" value="1"/>
</dbReference>
<dbReference type="Pfam" id="PF00400">
    <property type="entry name" value="WD40"/>
    <property type="match status" value="3"/>
</dbReference>
<proteinExistence type="inferred from homology"/>
<evidence type="ECO:0000256" key="21">
    <source>
        <dbReference type="ARBA" id="ARBA00075377"/>
    </source>
</evidence>
<evidence type="ECO:0000256" key="25">
    <source>
        <dbReference type="PROSITE-ProRule" id="PRU00221"/>
    </source>
</evidence>
<evidence type="ECO:0000256" key="4">
    <source>
        <dbReference type="ARBA" id="ARBA00006485"/>
    </source>
</evidence>
<feature type="compositionally biased region" description="Low complexity" evidence="27">
    <location>
        <begin position="1027"/>
        <end position="1043"/>
    </location>
</feature>
<comment type="catalytic activity">
    <reaction evidence="19">
        <text>L-seryl-[protein] + ATP = O-phospho-L-seryl-[protein] + ADP + H(+)</text>
        <dbReference type="Rhea" id="RHEA:17989"/>
        <dbReference type="Rhea" id="RHEA-COMP:9863"/>
        <dbReference type="Rhea" id="RHEA-COMP:11604"/>
        <dbReference type="ChEBI" id="CHEBI:15378"/>
        <dbReference type="ChEBI" id="CHEBI:29999"/>
        <dbReference type="ChEBI" id="CHEBI:30616"/>
        <dbReference type="ChEBI" id="CHEBI:83421"/>
        <dbReference type="ChEBI" id="CHEBI:456216"/>
        <dbReference type="EC" id="2.7.11.22"/>
    </reaction>
</comment>
<feature type="domain" description="Protein kinase" evidence="28">
    <location>
        <begin position="674"/>
        <end position="994"/>
    </location>
</feature>
<evidence type="ECO:0000256" key="9">
    <source>
        <dbReference type="ARBA" id="ARBA00022679"/>
    </source>
</evidence>
<dbReference type="Gene3D" id="3.30.200.20">
    <property type="entry name" value="Phosphorylase Kinase, domain 1"/>
    <property type="match status" value="1"/>
</dbReference>
<dbReference type="GO" id="GO:0005524">
    <property type="term" value="F:ATP binding"/>
    <property type="evidence" value="ECO:0007669"/>
    <property type="project" value="UniProtKB-UniRule"/>
</dbReference>
<evidence type="ECO:0000256" key="13">
    <source>
        <dbReference type="ARBA" id="ARBA00022840"/>
    </source>
</evidence>
<keyword evidence="12" id="KW-0418">Kinase</keyword>
<keyword evidence="13 26" id="KW-0067">ATP-binding</keyword>
<organism evidence="29 30">
    <name type="scientific">Elaeophora elaphi</name>
    <dbReference type="NCBI Taxonomy" id="1147741"/>
    <lineage>
        <taxon>Eukaryota</taxon>
        <taxon>Metazoa</taxon>
        <taxon>Ecdysozoa</taxon>
        <taxon>Nematoda</taxon>
        <taxon>Chromadorea</taxon>
        <taxon>Rhabditida</taxon>
        <taxon>Spirurina</taxon>
        <taxon>Spiruromorpha</taxon>
        <taxon>Filarioidea</taxon>
        <taxon>Onchocercidae</taxon>
        <taxon>Elaeophora</taxon>
    </lineage>
</organism>
<evidence type="ECO:0000256" key="14">
    <source>
        <dbReference type="ARBA" id="ARBA00023242"/>
    </source>
</evidence>
<dbReference type="PANTHER" id="PTHR16017">
    <property type="entry name" value="GASTRULATION DEFECTIVE PROTEIN 1-RELATED"/>
    <property type="match status" value="1"/>
</dbReference>
<comment type="catalytic activity">
    <reaction evidence="20">
        <text>[DNA-directed RNA polymerase] + ATP = phospho-[DNA-directed RNA polymerase] + ADP + H(+)</text>
        <dbReference type="Rhea" id="RHEA:10216"/>
        <dbReference type="Rhea" id="RHEA-COMP:11321"/>
        <dbReference type="Rhea" id="RHEA-COMP:11322"/>
        <dbReference type="ChEBI" id="CHEBI:15378"/>
        <dbReference type="ChEBI" id="CHEBI:30616"/>
        <dbReference type="ChEBI" id="CHEBI:43176"/>
        <dbReference type="ChEBI" id="CHEBI:68546"/>
        <dbReference type="ChEBI" id="CHEBI:456216"/>
        <dbReference type="EC" id="2.7.11.23"/>
    </reaction>
</comment>
<feature type="compositionally biased region" description="Low complexity" evidence="27">
    <location>
        <begin position="1177"/>
        <end position="1197"/>
    </location>
</feature>
<feature type="region of interest" description="Disordered" evidence="27">
    <location>
        <begin position="1013"/>
        <end position="1043"/>
    </location>
</feature>
<dbReference type="AlphaFoldDB" id="A0A158Q7H2"/>
<evidence type="ECO:0000256" key="18">
    <source>
        <dbReference type="ARBA" id="ARBA00047811"/>
    </source>
</evidence>
<dbReference type="GO" id="GO:0004693">
    <property type="term" value="F:cyclin-dependent protein serine/threonine kinase activity"/>
    <property type="evidence" value="ECO:0007669"/>
    <property type="project" value="UniProtKB-EC"/>
</dbReference>
<evidence type="ECO:0000256" key="10">
    <source>
        <dbReference type="ARBA" id="ARBA00022737"/>
    </source>
</evidence>
<dbReference type="SUPFAM" id="SSF56112">
    <property type="entry name" value="Protein kinase-like (PK-like)"/>
    <property type="match status" value="1"/>
</dbReference>
<dbReference type="Proteomes" id="UP000050640">
    <property type="component" value="Unplaced"/>
</dbReference>
<evidence type="ECO:0000256" key="16">
    <source>
        <dbReference type="ARBA" id="ARBA00039268"/>
    </source>
</evidence>
<dbReference type="InterPro" id="IPR011009">
    <property type="entry name" value="Kinase-like_dom_sf"/>
</dbReference>
<dbReference type="PROSITE" id="PS00108">
    <property type="entry name" value="PROTEIN_KINASE_ST"/>
    <property type="match status" value="1"/>
</dbReference>
<dbReference type="InterPro" id="IPR051858">
    <property type="entry name" value="WD_repeat_GAD-1"/>
</dbReference>
<name>A0A158Q7H2_9BILA</name>
<comment type="similarity">
    <text evidence="15">Belongs to the WD repeat GAD-1 family.</text>
</comment>
<protein>
    <recommendedName>
        <fullName evidence="16">Cyclin-dependent kinase 8</fullName>
        <ecNumber evidence="6">2.7.11.22</ecNumber>
        <ecNumber evidence="5">2.7.11.23</ecNumber>
    </recommendedName>
    <alternativeName>
        <fullName evidence="17">Cell division protein kinase 8</fullName>
    </alternativeName>
    <alternativeName>
        <fullName evidence="22 23">Mediator complex subunit cdk8</fullName>
    </alternativeName>
    <alternativeName>
        <fullName evidence="21 24">Mediator of RNA polymerase II transcription subunit cdk8</fullName>
    </alternativeName>
</protein>
<dbReference type="STRING" id="1147741.A0A158Q7H2"/>
<keyword evidence="10" id="KW-0677">Repeat</keyword>
<dbReference type="InterPro" id="IPR008271">
    <property type="entry name" value="Ser/Thr_kinase_AS"/>
</dbReference>
<evidence type="ECO:0000256" key="12">
    <source>
        <dbReference type="ARBA" id="ARBA00022777"/>
    </source>
</evidence>
<evidence type="ECO:0000256" key="5">
    <source>
        <dbReference type="ARBA" id="ARBA00012409"/>
    </source>
</evidence>
<evidence type="ECO:0000256" key="22">
    <source>
        <dbReference type="ARBA" id="ARBA00076385"/>
    </source>
</evidence>
<evidence type="ECO:0000256" key="11">
    <source>
        <dbReference type="ARBA" id="ARBA00022741"/>
    </source>
</evidence>
<evidence type="ECO:0000259" key="28">
    <source>
        <dbReference type="PROSITE" id="PS50011"/>
    </source>
</evidence>
<dbReference type="SMART" id="SM00320">
    <property type="entry name" value="WD40"/>
    <property type="match status" value="6"/>
</dbReference>
<evidence type="ECO:0000256" key="19">
    <source>
        <dbReference type="ARBA" id="ARBA00048367"/>
    </source>
</evidence>
<dbReference type="InterPro" id="IPR000719">
    <property type="entry name" value="Prot_kinase_dom"/>
</dbReference>
<dbReference type="EC" id="2.7.11.23" evidence="5"/>
<dbReference type="FunFam" id="3.30.200.20:FF:000122">
    <property type="entry name" value="cyclin-dependent kinase 8 isoform X1"/>
    <property type="match status" value="1"/>
</dbReference>
<evidence type="ECO:0000256" key="6">
    <source>
        <dbReference type="ARBA" id="ARBA00012425"/>
    </source>
</evidence>
<evidence type="ECO:0000313" key="29">
    <source>
        <dbReference type="Proteomes" id="UP000050640"/>
    </source>
</evidence>
<dbReference type="GO" id="GO:0008353">
    <property type="term" value="F:RNA polymerase II CTD heptapeptide repeat kinase activity"/>
    <property type="evidence" value="ECO:0007669"/>
    <property type="project" value="UniProtKB-EC"/>
</dbReference>
<evidence type="ECO:0000256" key="15">
    <source>
        <dbReference type="ARBA" id="ARBA00038343"/>
    </source>
</evidence>
<dbReference type="Gene3D" id="2.130.10.10">
    <property type="entry name" value="YVTN repeat-like/Quinoprotein amine dehydrogenase"/>
    <property type="match status" value="2"/>
</dbReference>
<dbReference type="CDD" id="cd00200">
    <property type="entry name" value="WD40"/>
    <property type="match status" value="1"/>
</dbReference>
<evidence type="ECO:0000256" key="24">
    <source>
        <dbReference type="ARBA" id="ARBA00079199"/>
    </source>
</evidence>
<dbReference type="GO" id="GO:0005634">
    <property type="term" value="C:nucleus"/>
    <property type="evidence" value="ECO:0007669"/>
    <property type="project" value="UniProtKB-SubCell"/>
</dbReference>
<dbReference type="InterPro" id="IPR001680">
    <property type="entry name" value="WD40_rpt"/>
</dbReference>
<sequence length="1209" mass="137789">MFYRLIAWIFMSDVTKMYEQKEEKGRFTLFHNSIFSLFFFVLESDSKTTKSNEESEIRQQKNSAKKARQFDFEAMFMEARQGTLTRTTETPGEGSTKETTNNAESFDGEQCESRSGSHHTFDESVGSSLSTKLAKASVEENDDDFAVPLPEGFVPDKEMFKTKKFEGDGDDEFDDLDDRVSALAFDHQGTKFASGGYDYIVNLFEFQKMDLSLRSSRELMPCESHIINGLAFSSNGEKLLVASGHAQIRILDRQGKQWAETVRGDQYLVDLSNTKGHTGSVNACCWHPIVRTEFLSCANDGTLRIWSTDDYKEITHCINKQRKVIKTKNAIGKRAIPTTCCYSRDGKYVAAGCDDGSIQIWKHGNLYVNTAYLNRTAHTAPVTSLQFSPNSKQILSRSLDGTLKLWQLETFKKPYRVVENLKSEFVSTDCGFAPHGEMVYTGTSFDDENSSDGMLAFFDPESFDLIYRIIYPKLSCIKISWHPKLNQILVGLSDGSLRLYYDPVNSLRGALLCVSRPLRRTRQQEVIREELVLSPLTLEMFQPRGEEGEEKEVTTWRLKKYLRMMDNKLRPDFRKPADMPMSGPSSGGRVAASGGTLHSYIAKQVGTKRNRDFLADTDVRASILRHAEEDFALLTLLKKYHGFVECEDVKAIMIDYQFKEELIKTRERVEDLYSFEGFKVGRGTYGHVYKAQPRHPEQIPENGAKEFALKLIEGQGFSMSACREIALLRELKHPNLIKLQRVFLTTDRKVWLLFDYAEHDLWHIIKFHRAAKQKKQPVLVPKGMVKSLLYQILDGIHYLHSNWILHRDLKPANILVMGEGPGVERGRVKIGDMGFARIFHNPLKPLAELDPVVVTFWYRAPELLLGAKHYTKAIDIWAIGCIFAELLTSEPVFFCREEDIKASSPYHQDQLNRIFTVMGYPSESDWQDLKKMPEYQKLTQDFKRANYANCTLQRYMDKHKIKADTRSFSLLQRLLTMDPIKRVTAQDAMDDPYFKEDPRPTADVFSGCDIPYPKREFLSDENDDKSASASKPQQVQPPQQSQQQIFGVILQPIGMHPQQSVMEPAAKKMRMQQGPQMPATQQMEPMMNAPTSGMFATSGTQDYPPVGSGPAISNKGGMPFEQHSQQQIMQSQHISSGMQQMPYGHQQQHQVMNQGPNMYQQQQISMNQQIGGPSQGQMTQRSVQMSTQSSVMQSSYQQQMVQPGLSFKY</sequence>
<dbReference type="FunFam" id="2.130.10.10:FF:001319">
    <property type="entry name" value="Gastrulation defective protein 1"/>
    <property type="match status" value="1"/>
</dbReference>
<keyword evidence="11 26" id="KW-0547">Nucleotide-binding</keyword>
<evidence type="ECO:0000256" key="17">
    <source>
        <dbReference type="ARBA" id="ARBA00041245"/>
    </source>
</evidence>